<keyword evidence="3" id="KW-1133">Transmembrane helix</keyword>
<keyword evidence="6" id="KW-1185">Reference proteome</keyword>
<evidence type="ECO:0000313" key="6">
    <source>
        <dbReference type="Proteomes" id="UP001227230"/>
    </source>
</evidence>
<keyword evidence="2" id="KW-1015">Disulfide bond</keyword>
<keyword evidence="3" id="KW-0812">Transmembrane</keyword>
<dbReference type="Pfam" id="PF08276">
    <property type="entry name" value="PAN_2"/>
    <property type="match status" value="1"/>
</dbReference>
<dbReference type="InterPro" id="IPR000858">
    <property type="entry name" value="S_locus_glycoprot_dom"/>
</dbReference>
<feature type="transmembrane region" description="Helical" evidence="3">
    <location>
        <begin position="191"/>
        <end position="214"/>
    </location>
</feature>
<dbReference type="PROSITE" id="PS50948">
    <property type="entry name" value="PAN"/>
    <property type="match status" value="1"/>
</dbReference>
<reference evidence="5 6" key="1">
    <citation type="journal article" date="2023" name="Hortic Res">
        <title>The complete reference genome for grapevine (Vitis vinifera L.) genetics and breeding.</title>
        <authorList>
            <person name="Shi X."/>
            <person name="Cao S."/>
            <person name="Wang X."/>
            <person name="Huang S."/>
            <person name="Wang Y."/>
            <person name="Liu Z."/>
            <person name="Liu W."/>
            <person name="Leng X."/>
            <person name="Peng Y."/>
            <person name="Wang N."/>
            <person name="Wang Y."/>
            <person name="Ma Z."/>
            <person name="Xu X."/>
            <person name="Zhang F."/>
            <person name="Xue H."/>
            <person name="Zhong H."/>
            <person name="Wang Y."/>
            <person name="Zhang K."/>
            <person name="Velt A."/>
            <person name="Avia K."/>
            <person name="Holtgrawe D."/>
            <person name="Grimplet J."/>
            <person name="Matus J.T."/>
            <person name="Ware D."/>
            <person name="Wu X."/>
            <person name="Wang H."/>
            <person name="Liu C."/>
            <person name="Fang Y."/>
            <person name="Rustenholz C."/>
            <person name="Cheng Z."/>
            <person name="Xiao H."/>
            <person name="Zhou Y."/>
        </authorList>
    </citation>
    <scope>NUCLEOTIDE SEQUENCE [LARGE SCALE GENOMIC DNA]</scope>
    <source>
        <strain evidence="6">cv. Pinot noir / PN40024</strain>
        <tissue evidence="5">Leaf</tissue>
    </source>
</reference>
<protein>
    <recommendedName>
        <fullName evidence="4">Apple domain-containing protein</fullName>
    </recommendedName>
</protein>
<keyword evidence="3" id="KW-0472">Membrane</keyword>
<keyword evidence="1" id="KW-0732">Signal</keyword>
<accession>A0ABY9DXH6</accession>
<proteinExistence type="predicted"/>
<dbReference type="PANTHER" id="PTHR32444">
    <property type="entry name" value="BULB-TYPE LECTIN DOMAIN-CONTAINING PROTEIN"/>
    <property type="match status" value="1"/>
</dbReference>
<evidence type="ECO:0000259" key="4">
    <source>
        <dbReference type="PROSITE" id="PS50948"/>
    </source>
</evidence>
<dbReference type="SUPFAM" id="SSF57414">
    <property type="entry name" value="Hairpin loop containing domain-like"/>
    <property type="match status" value="1"/>
</dbReference>
<dbReference type="Pfam" id="PF00954">
    <property type="entry name" value="S_locus_glycop"/>
    <property type="match status" value="1"/>
</dbReference>
<dbReference type="Proteomes" id="UP001227230">
    <property type="component" value="Chromosome 19"/>
</dbReference>
<gene>
    <name evidence="5" type="ORF">VitviT2T_029704</name>
</gene>
<name>A0ABY9DXH6_VITVI</name>
<feature type="domain" description="Apple" evidence="4">
    <location>
        <begin position="95"/>
        <end position="176"/>
    </location>
</feature>
<dbReference type="InterPro" id="IPR003609">
    <property type="entry name" value="Pan_app"/>
</dbReference>
<evidence type="ECO:0000256" key="1">
    <source>
        <dbReference type="ARBA" id="ARBA00022729"/>
    </source>
</evidence>
<evidence type="ECO:0000256" key="2">
    <source>
        <dbReference type="ARBA" id="ARBA00023157"/>
    </source>
</evidence>
<dbReference type="EMBL" id="CP126666">
    <property type="protein sequence ID" value="WKA12303.1"/>
    <property type="molecule type" value="Genomic_DNA"/>
</dbReference>
<organism evidence="5 6">
    <name type="scientific">Vitis vinifera</name>
    <name type="common">Grape</name>
    <dbReference type="NCBI Taxonomy" id="29760"/>
    <lineage>
        <taxon>Eukaryota</taxon>
        <taxon>Viridiplantae</taxon>
        <taxon>Streptophyta</taxon>
        <taxon>Embryophyta</taxon>
        <taxon>Tracheophyta</taxon>
        <taxon>Spermatophyta</taxon>
        <taxon>Magnoliopsida</taxon>
        <taxon>eudicotyledons</taxon>
        <taxon>Gunneridae</taxon>
        <taxon>Pentapetalae</taxon>
        <taxon>rosids</taxon>
        <taxon>Vitales</taxon>
        <taxon>Vitaceae</taxon>
        <taxon>Viteae</taxon>
        <taxon>Vitis</taxon>
    </lineage>
</organism>
<dbReference type="Gene3D" id="3.50.4.10">
    <property type="entry name" value="Hepatocyte Growth Factor"/>
    <property type="match status" value="1"/>
</dbReference>
<dbReference type="SMART" id="SM00473">
    <property type="entry name" value="PAN_AP"/>
    <property type="match status" value="1"/>
</dbReference>
<evidence type="ECO:0000256" key="3">
    <source>
        <dbReference type="SAM" id="Phobius"/>
    </source>
</evidence>
<evidence type="ECO:0000313" key="5">
    <source>
        <dbReference type="EMBL" id="WKA12303.1"/>
    </source>
</evidence>
<dbReference type="CDD" id="cd01098">
    <property type="entry name" value="PAN_AP_plant"/>
    <property type="match status" value="1"/>
</dbReference>
<sequence>MPPSGTVRWYSWAPEHSLVANMKATLPPTHSGYDAPVWHSSDDCDSFAVCGAYSTCNLYRSPRCGCIKGFVPKFPDQWDRVDWSNGCVRSTSLDCQKGDGFAKVSGVKLPDTRNTSFNESMNLKECASMCLRDCSCTAYTNSNISGGGSGCLLWFGDLIDIKGLAENGQDFYIRMAASELDASSKVKKRRWVLVSTVSIAGMILLGLAATLHVLRKKKLKRKGSYLYSLKVHCVVQQREQGNDLA</sequence>
<dbReference type="PANTHER" id="PTHR32444:SF183">
    <property type="entry name" value="APPLE DOMAIN-CONTAINING PROTEIN"/>
    <property type="match status" value="1"/>
</dbReference>